<name>A0A501PNX8_9PROT</name>
<sequence length="143" mass="15816">MLGPMITPRKISLIMLFLASLALALPGFVVPAMAQEENFMEDLDLPLFPGTSEVEEERVVFDSPGGRIIKAMATGPVSAQAAYDYYRVVVPSLGWDVSEQPVPEEQCEETAQYCLVAVRDDESLVITISFDRQTVIRYSVTPE</sequence>
<comment type="caution">
    <text evidence="1">The sequence shown here is derived from an EMBL/GenBank/DDBJ whole genome shotgun (WGS) entry which is preliminary data.</text>
</comment>
<dbReference type="AlphaFoldDB" id="A0A501PNX8"/>
<evidence type="ECO:0000313" key="2">
    <source>
        <dbReference type="Proteomes" id="UP000319148"/>
    </source>
</evidence>
<dbReference type="EMBL" id="VFIY01000005">
    <property type="protein sequence ID" value="TPD61496.1"/>
    <property type="molecule type" value="Genomic_DNA"/>
</dbReference>
<protein>
    <submittedName>
        <fullName evidence="1">Uncharacterized protein</fullName>
    </submittedName>
</protein>
<organism evidence="1 2">
    <name type="scientific">Emcibacter nanhaiensis</name>
    <dbReference type="NCBI Taxonomy" id="1505037"/>
    <lineage>
        <taxon>Bacteria</taxon>
        <taxon>Pseudomonadati</taxon>
        <taxon>Pseudomonadota</taxon>
        <taxon>Alphaproteobacteria</taxon>
        <taxon>Emcibacterales</taxon>
        <taxon>Emcibacteraceae</taxon>
        <taxon>Emcibacter</taxon>
    </lineage>
</organism>
<gene>
    <name evidence="1" type="ORF">FIV46_04625</name>
</gene>
<keyword evidence="2" id="KW-1185">Reference proteome</keyword>
<dbReference type="Proteomes" id="UP000319148">
    <property type="component" value="Unassembled WGS sequence"/>
</dbReference>
<evidence type="ECO:0000313" key="1">
    <source>
        <dbReference type="EMBL" id="TPD61496.1"/>
    </source>
</evidence>
<dbReference type="OrthoDB" id="14876at2"/>
<proteinExistence type="predicted"/>
<dbReference type="RefSeq" id="WP_139938882.1">
    <property type="nucleotide sequence ID" value="NZ_JBHSYP010000003.1"/>
</dbReference>
<accession>A0A501PNX8</accession>
<reference evidence="2" key="1">
    <citation type="submission" date="2019-06" db="EMBL/GenBank/DDBJ databases">
        <title>The complete genome of Emcibacter congregatus ZYLT.</title>
        <authorList>
            <person name="Zhao Z."/>
        </authorList>
    </citation>
    <scope>NUCLEOTIDE SEQUENCE [LARGE SCALE GENOMIC DNA]</scope>
    <source>
        <strain evidence="2">MCCC 1A06723</strain>
    </source>
</reference>